<evidence type="ECO:0000256" key="1">
    <source>
        <dbReference type="SAM" id="Coils"/>
    </source>
</evidence>
<keyword evidence="1" id="KW-0175">Coiled coil</keyword>
<sequence length="148" mass="17279">MKELKKISDQVFKDLEISPTEIKSHKSNTKKLRTERDLLKVERADLEDTVDLARSEFANVSMQWKKNELFDPSMSKELVEALGDLFRTVRMEQNLTQTVLPSRSNQAFNLFSKNMGFGIGYLLPAKIIFLDARVWLIRDYLKKRDQLP</sequence>
<evidence type="ECO:0000313" key="3">
    <source>
        <dbReference type="Proteomes" id="UP001630127"/>
    </source>
</evidence>
<feature type="coiled-coil region" evidence="1">
    <location>
        <begin position="29"/>
        <end position="56"/>
    </location>
</feature>
<keyword evidence="3" id="KW-1185">Reference proteome</keyword>
<reference evidence="2 3" key="1">
    <citation type="submission" date="2024-11" db="EMBL/GenBank/DDBJ databases">
        <title>A near-complete genome assembly of Cinchona calisaya.</title>
        <authorList>
            <person name="Lian D.C."/>
            <person name="Zhao X.W."/>
            <person name="Wei L."/>
        </authorList>
    </citation>
    <scope>NUCLEOTIDE SEQUENCE [LARGE SCALE GENOMIC DNA]</scope>
    <source>
        <tissue evidence="2">Nenye</tissue>
    </source>
</reference>
<accession>A0ABD2ZKB5</accession>
<dbReference type="Proteomes" id="UP001630127">
    <property type="component" value="Unassembled WGS sequence"/>
</dbReference>
<name>A0ABD2ZKB5_9GENT</name>
<evidence type="ECO:0000313" key="2">
    <source>
        <dbReference type="EMBL" id="KAL3518685.1"/>
    </source>
</evidence>
<proteinExistence type="predicted"/>
<comment type="caution">
    <text evidence="2">The sequence shown here is derived from an EMBL/GenBank/DDBJ whole genome shotgun (WGS) entry which is preliminary data.</text>
</comment>
<gene>
    <name evidence="2" type="ORF">ACH5RR_021274</name>
</gene>
<protein>
    <submittedName>
        <fullName evidence="2">Uncharacterized protein</fullName>
    </submittedName>
</protein>
<dbReference type="AlphaFoldDB" id="A0ABD2ZKB5"/>
<organism evidence="2 3">
    <name type="scientific">Cinchona calisaya</name>
    <dbReference type="NCBI Taxonomy" id="153742"/>
    <lineage>
        <taxon>Eukaryota</taxon>
        <taxon>Viridiplantae</taxon>
        <taxon>Streptophyta</taxon>
        <taxon>Embryophyta</taxon>
        <taxon>Tracheophyta</taxon>
        <taxon>Spermatophyta</taxon>
        <taxon>Magnoliopsida</taxon>
        <taxon>eudicotyledons</taxon>
        <taxon>Gunneridae</taxon>
        <taxon>Pentapetalae</taxon>
        <taxon>asterids</taxon>
        <taxon>lamiids</taxon>
        <taxon>Gentianales</taxon>
        <taxon>Rubiaceae</taxon>
        <taxon>Cinchonoideae</taxon>
        <taxon>Cinchoneae</taxon>
        <taxon>Cinchona</taxon>
    </lineage>
</organism>
<dbReference type="EMBL" id="JBJUIK010000009">
    <property type="protein sequence ID" value="KAL3518685.1"/>
    <property type="molecule type" value="Genomic_DNA"/>
</dbReference>